<dbReference type="InterPro" id="IPR010921">
    <property type="entry name" value="Trp_repressor/repl_initiator"/>
</dbReference>
<name>A0ABW9CNB6_9BURK</name>
<keyword evidence="3" id="KW-1185">Reference proteome</keyword>
<evidence type="ECO:0000313" key="2">
    <source>
        <dbReference type="EMBL" id="MFM0520036.1"/>
    </source>
</evidence>
<sequence length="92" mass="10667">MDTGPNSWKSNTRKYRRSTPDEKRQIVEETLPGGRSVTEIARSREANVNQVFDWRKQYLERRVQRQIASAQRSALPSGLQGKPSKKKRARPD</sequence>
<proteinExistence type="predicted"/>
<feature type="region of interest" description="Disordered" evidence="1">
    <location>
        <begin position="68"/>
        <end position="92"/>
    </location>
</feature>
<protein>
    <submittedName>
        <fullName evidence="2">Transposase</fullName>
    </submittedName>
</protein>
<dbReference type="Pfam" id="PF01527">
    <property type="entry name" value="HTH_Tnp_1"/>
    <property type="match status" value="1"/>
</dbReference>
<comment type="caution">
    <text evidence="2">The sequence shown here is derived from an EMBL/GenBank/DDBJ whole genome shotgun (WGS) entry which is preliminary data.</text>
</comment>
<feature type="region of interest" description="Disordered" evidence="1">
    <location>
        <begin position="1"/>
        <end position="31"/>
    </location>
</feature>
<gene>
    <name evidence="2" type="ORF">PQR08_21625</name>
</gene>
<dbReference type="InterPro" id="IPR002514">
    <property type="entry name" value="Transposase_8"/>
</dbReference>
<feature type="compositionally biased region" description="Basic residues" evidence="1">
    <location>
        <begin position="83"/>
        <end position="92"/>
    </location>
</feature>
<dbReference type="EMBL" id="JAQQDB010000020">
    <property type="protein sequence ID" value="MFM0520036.1"/>
    <property type="molecule type" value="Genomic_DNA"/>
</dbReference>
<dbReference type="SUPFAM" id="SSF48295">
    <property type="entry name" value="TrpR-like"/>
    <property type="match status" value="1"/>
</dbReference>
<dbReference type="Proteomes" id="UP001629462">
    <property type="component" value="Unassembled WGS sequence"/>
</dbReference>
<dbReference type="RefSeq" id="WP_250484773.1">
    <property type="nucleotide sequence ID" value="NZ_JAQQDB010000020.1"/>
</dbReference>
<accession>A0ABW9CNB6</accession>
<evidence type="ECO:0000313" key="3">
    <source>
        <dbReference type="Proteomes" id="UP001629462"/>
    </source>
</evidence>
<reference evidence="2 3" key="1">
    <citation type="journal article" date="2024" name="Chem. Sci.">
        <title>Discovery of megapolipeptins by genome mining of a Burkholderiales bacteria collection.</title>
        <authorList>
            <person name="Paulo B.S."/>
            <person name="Recchia M.J.J."/>
            <person name="Lee S."/>
            <person name="Fergusson C.H."/>
            <person name="Romanowski S.B."/>
            <person name="Hernandez A."/>
            <person name="Krull N."/>
            <person name="Liu D.Y."/>
            <person name="Cavanagh H."/>
            <person name="Bos A."/>
            <person name="Gray C.A."/>
            <person name="Murphy B.T."/>
            <person name="Linington R.G."/>
            <person name="Eustaquio A.S."/>
        </authorList>
    </citation>
    <scope>NUCLEOTIDE SEQUENCE [LARGE SCALE GENOMIC DNA]</scope>
    <source>
        <strain evidence="2 3">RL17-374-BIF-D</strain>
    </source>
</reference>
<feature type="compositionally biased region" description="Polar residues" evidence="1">
    <location>
        <begin position="1"/>
        <end position="10"/>
    </location>
</feature>
<feature type="compositionally biased region" description="Basic and acidic residues" evidence="1">
    <location>
        <begin position="18"/>
        <end position="27"/>
    </location>
</feature>
<evidence type="ECO:0000256" key="1">
    <source>
        <dbReference type="SAM" id="MobiDB-lite"/>
    </source>
</evidence>
<organism evidence="2 3">
    <name type="scientific">Caballeronia jiangsuensis</name>
    <dbReference type="NCBI Taxonomy" id="1458357"/>
    <lineage>
        <taxon>Bacteria</taxon>
        <taxon>Pseudomonadati</taxon>
        <taxon>Pseudomonadota</taxon>
        <taxon>Betaproteobacteria</taxon>
        <taxon>Burkholderiales</taxon>
        <taxon>Burkholderiaceae</taxon>
        <taxon>Caballeronia</taxon>
    </lineage>
</organism>